<protein>
    <recommendedName>
        <fullName evidence="2">DUF4795 domain-containing protein</fullName>
    </recommendedName>
</protein>
<evidence type="ECO:0000256" key="1">
    <source>
        <dbReference type="SAM" id="MobiDB-lite"/>
    </source>
</evidence>
<dbReference type="AlphaFoldDB" id="A0ABD0TB29"/>
<feature type="region of interest" description="Disordered" evidence="1">
    <location>
        <begin position="737"/>
        <end position="767"/>
    </location>
</feature>
<dbReference type="InterPro" id="IPR032013">
    <property type="entry name" value="DUF4795"/>
</dbReference>
<dbReference type="Proteomes" id="UP001549921">
    <property type="component" value="Unassembled WGS sequence"/>
</dbReference>
<accession>A0ABD0TB29</accession>
<proteinExistence type="predicted"/>
<feature type="compositionally biased region" description="Basic and acidic residues" evidence="1">
    <location>
        <begin position="758"/>
        <end position="767"/>
    </location>
</feature>
<dbReference type="PANTHER" id="PTHR47080:SF1">
    <property type="entry name" value="CHROMOSOME 16 OPEN READING FRAME 96"/>
    <property type="match status" value="1"/>
</dbReference>
<dbReference type="Pfam" id="PF16043">
    <property type="entry name" value="DUF4795"/>
    <property type="match status" value="1"/>
</dbReference>
<gene>
    <name evidence="3" type="ORF">ABMA28_015580</name>
</gene>
<name>A0ABD0TB29_LOXSC</name>
<dbReference type="EMBL" id="JBEDNZ010000007">
    <property type="protein sequence ID" value="KAL0840310.1"/>
    <property type="molecule type" value="Genomic_DNA"/>
</dbReference>
<organism evidence="3 4">
    <name type="scientific">Loxostege sticticalis</name>
    <name type="common">Beet webworm moth</name>
    <dbReference type="NCBI Taxonomy" id="481309"/>
    <lineage>
        <taxon>Eukaryota</taxon>
        <taxon>Metazoa</taxon>
        <taxon>Ecdysozoa</taxon>
        <taxon>Arthropoda</taxon>
        <taxon>Hexapoda</taxon>
        <taxon>Insecta</taxon>
        <taxon>Pterygota</taxon>
        <taxon>Neoptera</taxon>
        <taxon>Endopterygota</taxon>
        <taxon>Lepidoptera</taxon>
        <taxon>Glossata</taxon>
        <taxon>Ditrysia</taxon>
        <taxon>Pyraloidea</taxon>
        <taxon>Crambidae</taxon>
        <taxon>Pyraustinae</taxon>
        <taxon>Loxostege</taxon>
    </lineage>
</organism>
<dbReference type="PANTHER" id="PTHR47080">
    <property type="entry name" value="CHROMOSOME 16 OPEN READING FRAME 96"/>
    <property type="match status" value="1"/>
</dbReference>
<feature type="compositionally biased region" description="Polar residues" evidence="1">
    <location>
        <begin position="160"/>
        <end position="177"/>
    </location>
</feature>
<feature type="region of interest" description="Disordered" evidence="1">
    <location>
        <begin position="846"/>
        <end position="868"/>
    </location>
</feature>
<feature type="compositionally biased region" description="Basic and acidic residues" evidence="1">
    <location>
        <begin position="120"/>
        <end position="134"/>
    </location>
</feature>
<reference evidence="3 4" key="1">
    <citation type="submission" date="2024-06" db="EMBL/GenBank/DDBJ databases">
        <title>A chromosome-level genome assembly of beet webworm, Loxostege sticticalis.</title>
        <authorList>
            <person name="Zhang Y."/>
        </authorList>
    </citation>
    <scope>NUCLEOTIDE SEQUENCE [LARGE SCALE GENOMIC DNA]</scope>
    <source>
        <strain evidence="3">AQ028</strain>
        <tissue evidence="3">Male pupae</tissue>
    </source>
</reference>
<comment type="caution">
    <text evidence="3">The sequence shown here is derived from an EMBL/GenBank/DDBJ whole genome shotgun (WGS) entry which is preliminary data.</text>
</comment>
<evidence type="ECO:0000259" key="2">
    <source>
        <dbReference type="Pfam" id="PF16043"/>
    </source>
</evidence>
<evidence type="ECO:0000313" key="4">
    <source>
        <dbReference type="Proteomes" id="UP001549921"/>
    </source>
</evidence>
<feature type="domain" description="DUF4795" evidence="2">
    <location>
        <begin position="552"/>
        <end position="747"/>
    </location>
</feature>
<feature type="region of interest" description="Disordered" evidence="1">
    <location>
        <begin position="75"/>
        <end position="191"/>
    </location>
</feature>
<sequence length="901" mass="99411">MTDNSTIMSIRELIDKAFGSSRENVVNHKLIQTVLIILAKQLRLLERRVEVEIGPALDNYSDTSLSVTEVKIQANVPRKSKDKSSGSSGLGGSKSMTAMQIIQERTAKSSSAKTKSKSKTSKDAAKSSNAEKKFSPTKSSTEPSSTDKTSKKQAHIITEAVSTDKPSTKKSQITTEPLSADETSTKKSLATNDPLSADITVEQSSTGKASLDSAKVCTELRKQIREDFQQLLETVEERRERELRIIHQRTNSREERTKTPTPMASLDEIEKQFEELIIVERVPTDGTTSMDSRYRTPRLSVVTQDEFAALTEVVRQLQETFKTAGFPGNAQFLNELRQGASLTDAMTAFQLSARIDAAEKALEKLLSLVTDLAKKTPVVDKQSTTVIYYKKKYIYLQSQGTDGVEITDQAGLRRKSSPVKKNIAPKEPINQQRGPAPSGDAIDYEYLDNALQEFYEECLKMVTTATTRSNANASSALKIAYKLEARIDESLNLGDRMFELEKEVSTCADQIRFIDTGLTSQMSNYQELMTQMQHDLESGLESMADALANTGGDTAAVAELNNHYTHLQMDIDSAVTRQKELSDMQDALAMDLQSLWKQIEILRDTKSDREEVADALRDKAGLGALNGLVSRQEFDAIRDEFGNHIKAAYEKFNKQEIVWQEAIDDLSKELNDKADWIQVASLQGSINHFLEKFRDKIRMLEEVVGEPRAAAVTRKVFRDAACLSCATPAHMDMESKFTPSSLPAFPSRPPAVGAENTSKPKEDGDHGDVCYPGLRVPHAEDQRAHACRRYCGGSHTLINNKLSRVPPGMIINPALREVGTAVGTDGKLYQVDEVKVKTPCIPCHVKKPPSPESSGADPASIPDTFGSDMTPIDFRYSAIQGIGVSTDMGEVTPPIPTDSDE</sequence>
<evidence type="ECO:0000313" key="3">
    <source>
        <dbReference type="EMBL" id="KAL0840310.1"/>
    </source>
</evidence>
<feature type="compositionally biased region" description="Low complexity" evidence="1">
    <location>
        <begin position="136"/>
        <end position="147"/>
    </location>
</feature>